<dbReference type="InterPro" id="IPR003615">
    <property type="entry name" value="HNH_nuc"/>
</dbReference>
<dbReference type="InterPro" id="IPR044925">
    <property type="entry name" value="His-Me_finger_sf"/>
</dbReference>
<evidence type="ECO:0000259" key="1">
    <source>
        <dbReference type="Pfam" id="PF13392"/>
    </source>
</evidence>
<dbReference type="SUPFAM" id="SSF54060">
    <property type="entry name" value="His-Me finger endonucleases"/>
    <property type="match status" value="1"/>
</dbReference>
<feature type="domain" description="HNH nuclease" evidence="1">
    <location>
        <begin position="115"/>
        <end position="157"/>
    </location>
</feature>
<dbReference type="Pfam" id="PF13392">
    <property type="entry name" value="HNH_3"/>
    <property type="match status" value="1"/>
</dbReference>
<reference evidence="2" key="1">
    <citation type="submission" date="2020-03" db="EMBL/GenBank/DDBJ databases">
        <title>The deep terrestrial virosphere.</title>
        <authorList>
            <person name="Holmfeldt K."/>
            <person name="Nilsson E."/>
            <person name="Simone D."/>
            <person name="Lopez-Fernandez M."/>
            <person name="Wu X."/>
            <person name="de Brujin I."/>
            <person name="Lundin D."/>
            <person name="Andersson A."/>
            <person name="Bertilsson S."/>
            <person name="Dopson M."/>
        </authorList>
    </citation>
    <scope>NUCLEOTIDE SEQUENCE</scope>
    <source>
        <strain evidence="3">MM415B00358</strain>
        <strain evidence="2">TM448A04268</strain>
    </source>
</reference>
<evidence type="ECO:0000313" key="3">
    <source>
        <dbReference type="EMBL" id="QJA66285.1"/>
    </source>
</evidence>
<dbReference type="EMBL" id="MT141552">
    <property type="protein sequence ID" value="QJA66285.1"/>
    <property type="molecule type" value="Genomic_DNA"/>
</dbReference>
<dbReference type="AlphaFoldDB" id="A0A6H2A3B5"/>
<name>A0A6H2A3B5_9ZZZZ</name>
<dbReference type="EMBL" id="MT144469">
    <property type="protein sequence ID" value="QJA54005.1"/>
    <property type="molecule type" value="Genomic_DNA"/>
</dbReference>
<keyword evidence="2" id="KW-0378">Hydrolase</keyword>
<keyword evidence="2" id="KW-0255">Endonuclease</keyword>
<organism evidence="2">
    <name type="scientific">viral metagenome</name>
    <dbReference type="NCBI Taxonomy" id="1070528"/>
    <lineage>
        <taxon>unclassified sequences</taxon>
        <taxon>metagenomes</taxon>
        <taxon>organismal metagenomes</taxon>
    </lineage>
</organism>
<dbReference type="GO" id="GO:0004519">
    <property type="term" value="F:endonuclease activity"/>
    <property type="evidence" value="ECO:0007669"/>
    <property type="project" value="UniProtKB-KW"/>
</dbReference>
<dbReference type="Gene3D" id="3.90.75.20">
    <property type="match status" value="1"/>
</dbReference>
<protein>
    <submittedName>
        <fullName evidence="2">Putative homing endonuclease</fullName>
    </submittedName>
</protein>
<evidence type="ECO:0000313" key="2">
    <source>
        <dbReference type="EMBL" id="QJA54005.1"/>
    </source>
</evidence>
<keyword evidence="2" id="KW-0540">Nuclease</keyword>
<sequence length="179" mass="21136">MSKNTYKAVNITNEELMEMYWEREMTPYQMGLALGYSVGGAKTGIWQLFKRRGLKLRTRGESARLAHKLHPTSYHPPVGEKHWKWNGGRQVRDGYVSLLRPQHPRANNFGYVLEHILVWEEFNNRTVPDGWIIHHLNGIRDDNRPENLMAVSRSNHEHQTFVKTLQARIRELEQLHFRI</sequence>
<accession>A0A6H2A3B5</accession>
<proteinExistence type="predicted"/>
<gene>
    <name evidence="3" type="ORF">MM415B00358_0047</name>
    <name evidence="2" type="ORF">TM448A04268_0006</name>
</gene>